<gene>
    <name evidence="1" type="ORF">SR908_00805</name>
</gene>
<protein>
    <submittedName>
        <fullName evidence="1">Uncharacterized protein</fullName>
    </submittedName>
</protein>
<evidence type="ECO:0000313" key="2">
    <source>
        <dbReference type="Proteomes" id="UP001321908"/>
    </source>
</evidence>
<proteinExistence type="predicted"/>
<sequence length="179" mass="19771">MMMDFQQHTPPKQPDFEVMASAYATAMGLGNALRATDALSHQPATADTQSAVAKLRAVCEETRKDSLELAELLWATYRILETEVSGIPPSAAPFQRMLDEMRESEAEMDRGMAEHQIIRDIMMPLRRATAKARSNASLVVNLIRQKTPGAQSSVSSKADPEGLRELARVNTQLLREKCG</sequence>
<dbReference type="RefSeq" id="WP_246922092.1">
    <property type="nucleotide sequence ID" value="NZ_CP140151.1"/>
</dbReference>
<dbReference type="Proteomes" id="UP001321908">
    <property type="component" value="Chromosome"/>
</dbReference>
<evidence type="ECO:0000313" key="1">
    <source>
        <dbReference type="EMBL" id="WQH09234.1"/>
    </source>
</evidence>
<keyword evidence="2" id="KW-1185">Reference proteome</keyword>
<dbReference type="EMBL" id="CP140151">
    <property type="protein sequence ID" value="WQH09234.1"/>
    <property type="molecule type" value="Genomic_DNA"/>
</dbReference>
<accession>A0ABZ0YBU0</accession>
<organism evidence="1 2">
    <name type="scientific">Chromohalobacter canadensis</name>
    <dbReference type="NCBI Taxonomy" id="141389"/>
    <lineage>
        <taxon>Bacteria</taxon>
        <taxon>Pseudomonadati</taxon>
        <taxon>Pseudomonadota</taxon>
        <taxon>Gammaproteobacteria</taxon>
        <taxon>Oceanospirillales</taxon>
        <taxon>Halomonadaceae</taxon>
        <taxon>Chromohalobacter</taxon>
    </lineage>
</organism>
<reference evidence="1 2" key="1">
    <citation type="submission" date="2023-11" db="EMBL/GenBank/DDBJ databases">
        <title>MicrobeMod: A computational toolkit for identifying prokaryotic methylation and restriction-modification with nanopore sequencing.</title>
        <authorList>
            <person name="Crits-Christoph A."/>
            <person name="Kang S.C."/>
            <person name="Lee H."/>
            <person name="Ostrov N."/>
        </authorList>
    </citation>
    <scope>NUCLEOTIDE SEQUENCE [LARGE SCALE GENOMIC DNA]</scope>
    <source>
        <strain evidence="1 2">ATCC 43984</strain>
    </source>
</reference>
<name>A0ABZ0YBU0_9GAMM</name>